<keyword evidence="2" id="KW-0813">Transport</keyword>
<organism evidence="4 5">
    <name type="scientific">Lysobacter enzymogenes</name>
    <dbReference type="NCBI Taxonomy" id="69"/>
    <lineage>
        <taxon>Bacteria</taxon>
        <taxon>Pseudomonadati</taxon>
        <taxon>Pseudomonadota</taxon>
        <taxon>Gammaproteobacteria</taxon>
        <taxon>Lysobacterales</taxon>
        <taxon>Lysobacteraceae</taxon>
        <taxon>Lysobacter</taxon>
    </lineage>
</organism>
<evidence type="ECO:0000256" key="2">
    <source>
        <dbReference type="ARBA" id="ARBA00022448"/>
    </source>
</evidence>
<dbReference type="GO" id="GO:0015920">
    <property type="term" value="P:lipopolysaccharide transport"/>
    <property type="evidence" value="ECO:0007669"/>
    <property type="project" value="TreeGrafter"/>
</dbReference>
<dbReference type="PANTHER" id="PTHR30413:SF10">
    <property type="entry name" value="CAPSULE POLYSACCHARIDE EXPORT INNER-MEMBRANE PROTEIN CTRC"/>
    <property type="match status" value="1"/>
</dbReference>
<accession>A0A3N2RJ10</accession>
<keyword evidence="3" id="KW-0812">Transmembrane</keyword>
<sequence length="263" mass="28824">MSSLLLHLRQSLKRPDHWLYASWLDIVLKYRRTRLGLLWMLVPTAVYIWGIGGFLAALQPGIAVAGFLAHVGIGFVVFRLISTVAMDATTAFAQSQAYIYDGHTRLTDFVLRAVARSFGYFLLSLPVALAAAFASPEFDAFGTGLAFLGLATVMWNLFVFSVLLAIAGARFPDLHEAMGSAVMALFLVTPVVWYASVAPPHTLHGQLMRANPLHHMIAVVRAPLLGEQVEPVTWVYLAAMTAAGTVAAVWVYRSAARRVPQWL</sequence>
<evidence type="ECO:0000313" key="5">
    <source>
        <dbReference type="Proteomes" id="UP000275910"/>
    </source>
</evidence>
<evidence type="ECO:0008006" key="6">
    <source>
        <dbReference type="Google" id="ProtNLM"/>
    </source>
</evidence>
<feature type="transmembrane region" description="Helical" evidence="3">
    <location>
        <begin position="62"/>
        <end position="81"/>
    </location>
</feature>
<feature type="transmembrane region" description="Helical" evidence="3">
    <location>
        <begin position="177"/>
        <end position="195"/>
    </location>
</feature>
<proteinExistence type="inferred from homology"/>
<feature type="transmembrane region" description="Helical" evidence="3">
    <location>
        <begin position="37"/>
        <end position="56"/>
    </location>
</feature>
<dbReference type="PANTHER" id="PTHR30413">
    <property type="entry name" value="INNER MEMBRANE TRANSPORT PERMEASE"/>
    <property type="match status" value="1"/>
</dbReference>
<feature type="transmembrane region" description="Helical" evidence="3">
    <location>
        <begin position="233"/>
        <end position="252"/>
    </location>
</feature>
<protein>
    <recommendedName>
        <fullName evidence="6">ABC-2 type transporter domain-containing protein</fullName>
    </recommendedName>
</protein>
<evidence type="ECO:0000256" key="3">
    <source>
        <dbReference type="SAM" id="Phobius"/>
    </source>
</evidence>
<gene>
    <name evidence="4" type="ORF">D9T17_09030</name>
</gene>
<dbReference type="AlphaFoldDB" id="A0A3N2RJ10"/>
<evidence type="ECO:0000256" key="1">
    <source>
        <dbReference type="ARBA" id="ARBA00007783"/>
    </source>
</evidence>
<evidence type="ECO:0000313" key="4">
    <source>
        <dbReference type="EMBL" id="ROU07437.1"/>
    </source>
</evidence>
<feature type="transmembrane region" description="Helical" evidence="3">
    <location>
        <begin position="113"/>
        <end position="134"/>
    </location>
</feature>
<keyword evidence="3" id="KW-0472">Membrane</keyword>
<feature type="transmembrane region" description="Helical" evidence="3">
    <location>
        <begin position="140"/>
        <end position="165"/>
    </location>
</feature>
<keyword evidence="3" id="KW-1133">Transmembrane helix</keyword>
<dbReference type="RefSeq" id="WP_123647132.1">
    <property type="nucleotide sequence ID" value="NZ_RCTY01000022.1"/>
</dbReference>
<reference evidence="4 5" key="1">
    <citation type="submission" date="2018-10" db="EMBL/GenBank/DDBJ databases">
        <title>The genome of Lysobacter enzymogenes OH11.</title>
        <authorList>
            <person name="Liu F."/>
            <person name="Zhao Y."/>
            <person name="Qian G."/>
            <person name="Chen Y."/>
            <person name="Xu H."/>
        </authorList>
    </citation>
    <scope>NUCLEOTIDE SEQUENCE [LARGE SCALE GENOMIC DNA]</scope>
    <source>
        <strain evidence="4 5">OH11</strain>
    </source>
</reference>
<dbReference type="Proteomes" id="UP000275910">
    <property type="component" value="Unassembled WGS sequence"/>
</dbReference>
<comment type="caution">
    <text evidence="4">The sequence shown here is derived from an EMBL/GenBank/DDBJ whole genome shotgun (WGS) entry which is preliminary data.</text>
</comment>
<comment type="similarity">
    <text evidence="1">Belongs to the ABC-2 integral membrane protein family.</text>
</comment>
<dbReference type="EMBL" id="RCTY01000022">
    <property type="protein sequence ID" value="ROU07437.1"/>
    <property type="molecule type" value="Genomic_DNA"/>
</dbReference>
<name>A0A3N2RJ10_LYSEN</name>